<protein>
    <submittedName>
        <fullName evidence="1">DUF411 domain-containing protein</fullName>
    </submittedName>
</protein>
<dbReference type="PROSITE" id="PS51257">
    <property type="entry name" value="PROKAR_LIPOPROTEIN"/>
    <property type="match status" value="1"/>
</dbReference>
<name>A0A5P1RA92_9GAMM</name>
<dbReference type="Pfam" id="PF04214">
    <property type="entry name" value="DUF411"/>
    <property type="match status" value="1"/>
</dbReference>
<dbReference type="EMBL" id="CP043869">
    <property type="protein sequence ID" value="QEQ96540.1"/>
    <property type="molecule type" value="Genomic_DNA"/>
</dbReference>
<reference evidence="1 2" key="1">
    <citation type="journal article" date="2019" name="Biochem. Eng. J.">
        <title>Metabolic engineering of the marine bacteria Neptunomonas concharum for the production of acetoin and meso-2,3-butanediol from acetate.</title>
        <authorList>
            <person name="Li W."/>
            <person name="Pu N."/>
            <person name="Liu C.-X."/>
            <person name="Yuan Q.-P."/>
            <person name="Li Z.-J."/>
        </authorList>
    </citation>
    <scope>NUCLEOTIDE SEQUENCE [LARGE SCALE GENOMIC DNA]</scope>
    <source>
        <strain evidence="1 2">JCM17730</strain>
    </source>
</reference>
<organism evidence="1 2">
    <name type="scientific">Neptunomonas concharum</name>
    <dbReference type="NCBI Taxonomy" id="1031538"/>
    <lineage>
        <taxon>Bacteria</taxon>
        <taxon>Pseudomonadati</taxon>
        <taxon>Pseudomonadota</taxon>
        <taxon>Gammaproteobacteria</taxon>
        <taxon>Oceanospirillales</taxon>
        <taxon>Oceanospirillaceae</taxon>
        <taxon>Neptunomonas</taxon>
    </lineage>
</organism>
<dbReference type="AlphaFoldDB" id="A0A5P1RA92"/>
<evidence type="ECO:0000313" key="1">
    <source>
        <dbReference type="EMBL" id="QEQ96540.1"/>
    </source>
</evidence>
<proteinExistence type="predicted"/>
<gene>
    <name evidence="1" type="ORF">F0U83_07365</name>
</gene>
<keyword evidence="2" id="KW-1185">Reference proteome</keyword>
<dbReference type="Proteomes" id="UP000324760">
    <property type="component" value="Chromosome"/>
</dbReference>
<dbReference type="InterPro" id="IPR007332">
    <property type="entry name" value="DUF411"/>
</dbReference>
<accession>A0A5P1RA92</accession>
<dbReference type="KEGG" id="ncu:F0U83_07365"/>
<evidence type="ECO:0000313" key="2">
    <source>
        <dbReference type="Proteomes" id="UP000324760"/>
    </source>
</evidence>
<dbReference type="RefSeq" id="WP_138988340.1">
    <property type="nucleotide sequence ID" value="NZ_CP043869.1"/>
</dbReference>
<dbReference type="OrthoDB" id="14727at2"/>
<sequence>MSHIKRHFAVAAGSLILSIAIVGCTDSTTQANTAAAVEKTTNTPTSLVVYKSPTCGCCGAWIEHAEQRGIATKAVHPENLTAEKQRWGVEPQYASCHTAVSKEGYVFEGHVPVRLVEKFLNEKPEGARGLAVPGMPAGSPGMEMGDQFTPYDVLLLKEDGSSEVYAHISQQQEQY</sequence>